<dbReference type="RefSeq" id="WP_212682607.1">
    <property type="nucleotide sequence ID" value="NZ_JAGSPM010000001.1"/>
</dbReference>
<sequence>MNTSRMQIRNLQECILETVAKENLKADLVIVGIGEFLIHYSVSKRGTDFTADFLDSLTQTFRTIQDTVELKKL</sequence>
<dbReference type="EMBL" id="JAGSPM010000001">
    <property type="protein sequence ID" value="MBR7745147.1"/>
    <property type="molecule type" value="Genomic_DNA"/>
</dbReference>
<protein>
    <submittedName>
        <fullName evidence="1">Uncharacterized protein</fullName>
    </submittedName>
</protein>
<dbReference type="AlphaFoldDB" id="A0A941I1F8"/>
<proteinExistence type="predicted"/>
<gene>
    <name evidence="1" type="ORF">KDM92_01025</name>
</gene>
<keyword evidence="2" id="KW-1185">Reference proteome</keyword>
<name>A0A941I1F8_9BURK</name>
<organism evidence="1 2">
    <name type="scientific">Undibacterium baiyunense</name>
    <dbReference type="NCBI Taxonomy" id="2828731"/>
    <lineage>
        <taxon>Bacteria</taxon>
        <taxon>Pseudomonadati</taxon>
        <taxon>Pseudomonadota</taxon>
        <taxon>Betaproteobacteria</taxon>
        <taxon>Burkholderiales</taxon>
        <taxon>Oxalobacteraceae</taxon>
        <taxon>Undibacterium</taxon>
    </lineage>
</organism>
<evidence type="ECO:0000313" key="2">
    <source>
        <dbReference type="Proteomes" id="UP000680158"/>
    </source>
</evidence>
<evidence type="ECO:0000313" key="1">
    <source>
        <dbReference type="EMBL" id="MBR7745147.1"/>
    </source>
</evidence>
<accession>A0A941I1F8</accession>
<comment type="caution">
    <text evidence="1">The sequence shown here is derived from an EMBL/GenBank/DDBJ whole genome shotgun (WGS) entry which is preliminary data.</text>
</comment>
<reference evidence="1 2" key="1">
    <citation type="submission" date="2021-04" db="EMBL/GenBank/DDBJ databases">
        <title>novel species isolated from subtropical streams in China.</title>
        <authorList>
            <person name="Lu H."/>
        </authorList>
    </citation>
    <scope>NUCLEOTIDE SEQUENCE [LARGE SCALE GENOMIC DNA]</scope>
    <source>
        <strain evidence="1 2">BYS107W</strain>
    </source>
</reference>
<dbReference type="Proteomes" id="UP000680158">
    <property type="component" value="Unassembled WGS sequence"/>
</dbReference>